<evidence type="ECO:0000313" key="3">
    <source>
        <dbReference type="EMBL" id="GAV21253.1"/>
    </source>
</evidence>
<sequence length="88" mass="9063">MKKIFVLSMFFALFLAAGFGLQNGEVALNIPVASADGTHDEDDSSSDDVSYTCVCPPGITACVCADGSDGQASTEAPTAAGPLRQRSF</sequence>
<name>A0A1L8CQT3_9PROT</name>
<feature type="region of interest" description="Disordered" evidence="1">
    <location>
        <begin position="68"/>
        <end position="88"/>
    </location>
</feature>
<gene>
    <name evidence="3" type="ORF">MMIC_P2235</name>
</gene>
<feature type="chain" id="PRO_5012815150" description="Secreted protein" evidence="2">
    <location>
        <begin position="23"/>
        <end position="88"/>
    </location>
</feature>
<evidence type="ECO:0008006" key="5">
    <source>
        <dbReference type="Google" id="ProtNLM"/>
    </source>
</evidence>
<evidence type="ECO:0000256" key="1">
    <source>
        <dbReference type="SAM" id="MobiDB-lite"/>
    </source>
</evidence>
<dbReference type="RefSeq" id="WP_072660550.1">
    <property type="nucleotide sequence ID" value="NZ_BDFD01000024.1"/>
</dbReference>
<proteinExistence type="predicted"/>
<evidence type="ECO:0000256" key="2">
    <source>
        <dbReference type="SAM" id="SignalP"/>
    </source>
</evidence>
<feature type="signal peptide" evidence="2">
    <location>
        <begin position="1"/>
        <end position="22"/>
    </location>
</feature>
<dbReference type="AlphaFoldDB" id="A0A1L8CQT3"/>
<dbReference type="Proteomes" id="UP000231632">
    <property type="component" value="Unassembled WGS sequence"/>
</dbReference>
<dbReference type="STRING" id="1921010.MMIC_P2235"/>
<evidence type="ECO:0000313" key="4">
    <source>
        <dbReference type="Proteomes" id="UP000231632"/>
    </source>
</evidence>
<keyword evidence="2" id="KW-0732">Signal</keyword>
<comment type="caution">
    <text evidence="3">The sequence shown here is derived from an EMBL/GenBank/DDBJ whole genome shotgun (WGS) entry which is preliminary data.</text>
</comment>
<dbReference type="EMBL" id="BDFD01000024">
    <property type="protein sequence ID" value="GAV21253.1"/>
    <property type="molecule type" value="Genomic_DNA"/>
</dbReference>
<accession>A0A1L8CQT3</accession>
<keyword evidence="4" id="KW-1185">Reference proteome</keyword>
<protein>
    <recommendedName>
        <fullName evidence="5">Secreted protein</fullName>
    </recommendedName>
</protein>
<organism evidence="3 4">
    <name type="scientific">Mariprofundus micogutta</name>
    <dbReference type="NCBI Taxonomy" id="1921010"/>
    <lineage>
        <taxon>Bacteria</taxon>
        <taxon>Pseudomonadati</taxon>
        <taxon>Pseudomonadota</taxon>
        <taxon>Candidatius Mariprofundia</taxon>
        <taxon>Mariprofundales</taxon>
        <taxon>Mariprofundaceae</taxon>
        <taxon>Mariprofundus</taxon>
    </lineage>
</organism>
<reference evidence="3 4" key="1">
    <citation type="journal article" date="2017" name="Arch. Microbiol.">
        <title>Mariprofundus micogutta sp. nov., a novel iron-oxidizing zetaproteobacterium isolated from a deep-sea hydrothermal field at the Bayonnaise knoll of the Izu-Ogasawara arc, and a description of Mariprofundales ord. nov. and Zetaproteobacteria classis nov.</title>
        <authorList>
            <person name="Makita H."/>
            <person name="Tanaka E."/>
            <person name="Mitsunobu S."/>
            <person name="Miyazaki M."/>
            <person name="Nunoura T."/>
            <person name="Uematsu K."/>
            <person name="Takaki Y."/>
            <person name="Nishi S."/>
            <person name="Shimamura S."/>
            <person name="Takai K."/>
        </authorList>
    </citation>
    <scope>NUCLEOTIDE SEQUENCE [LARGE SCALE GENOMIC DNA]</scope>
    <source>
        <strain evidence="3 4">ET2</strain>
    </source>
</reference>